<organism evidence="2 3">
    <name type="scientific">Paraphaeosphaeria sporulosa</name>
    <dbReference type="NCBI Taxonomy" id="1460663"/>
    <lineage>
        <taxon>Eukaryota</taxon>
        <taxon>Fungi</taxon>
        <taxon>Dikarya</taxon>
        <taxon>Ascomycota</taxon>
        <taxon>Pezizomycotina</taxon>
        <taxon>Dothideomycetes</taxon>
        <taxon>Pleosporomycetidae</taxon>
        <taxon>Pleosporales</taxon>
        <taxon>Massarineae</taxon>
        <taxon>Didymosphaeriaceae</taxon>
        <taxon>Paraphaeosphaeria</taxon>
    </lineage>
</organism>
<dbReference type="EMBL" id="KV441554">
    <property type="protein sequence ID" value="OAG03899.1"/>
    <property type="molecule type" value="Genomic_DNA"/>
</dbReference>
<name>A0A177CAP8_9PLEO</name>
<protein>
    <recommendedName>
        <fullName evidence="4">MARVEL domain-containing protein</fullName>
    </recommendedName>
</protein>
<keyword evidence="1" id="KW-0472">Membrane</keyword>
<feature type="transmembrane region" description="Helical" evidence="1">
    <location>
        <begin position="93"/>
        <end position="118"/>
    </location>
</feature>
<feature type="transmembrane region" description="Helical" evidence="1">
    <location>
        <begin position="26"/>
        <end position="47"/>
    </location>
</feature>
<gene>
    <name evidence="2" type="ORF">CC84DRAFT_1166052</name>
</gene>
<reference evidence="2 3" key="1">
    <citation type="submission" date="2016-05" db="EMBL/GenBank/DDBJ databases">
        <title>Comparative analysis of secretome profiles of manganese(II)-oxidizing ascomycete fungi.</title>
        <authorList>
            <consortium name="DOE Joint Genome Institute"/>
            <person name="Zeiner C.A."/>
            <person name="Purvine S.O."/>
            <person name="Zink E.M."/>
            <person name="Wu S."/>
            <person name="Pasa-Tolic L."/>
            <person name="Chaput D.L."/>
            <person name="Haridas S."/>
            <person name="Grigoriev I.V."/>
            <person name="Santelli C.M."/>
            <person name="Hansel C.M."/>
        </authorList>
    </citation>
    <scope>NUCLEOTIDE SEQUENCE [LARGE SCALE GENOMIC DNA]</scope>
    <source>
        <strain evidence="2 3">AP3s5-JAC2a</strain>
    </source>
</reference>
<evidence type="ECO:0000313" key="2">
    <source>
        <dbReference type="EMBL" id="OAG03899.1"/>
    </source>
</evidence>
<evidence type="ECO:0000256" key="1">
    <source>
        <dbReference type="SAM" id="Phobius"/>
    </source>
</evidence>
<evidence type="ECO:0000313" key="3">
    <source>
        <dbReference type="Proteomes" id="UP000077069"/>
    </source>
</evidence>
<proteinExistence type="predicted"/>
<dbReference type="InParanoid" id="A0A177CAP8"/>
<dbReference type="OrthoDB" id="4167046at2759"/>
<keyword evidence="1" id="KW-1133">Transmembrane helix</keyword>
<dbReference type="RefSeq" id="XP_018034264.1">
    <property type="nucleotide sequence ID" value="XM_018178864.1"/>
</dbReference>
<feature type="transmembrane region" description="Helical" evidence="1">
    <location>
        <begin position="138"/>
        <end position="159"/>
    </location>
</feature>
<accession>A0A177CAP8</accession>
<sequence>MVQWYPRDTRWHGVQKHYFNASTFKSLVLIAYVILIVVESVLMRRWFREETYDLSTTEGPWFFWSRTGIYLIIDAVFSLAMAYFTWKNNWHPVAALVTSILLFCLWVAACLLNTFVVYSNEYSFKHLDEWRRIAYGESGLQATISVCYFVMMGFAAKAVHDWRKNKTGMGGRNRRVDELVLEERGEAKGRVSDAEFVPYGHAEQGRTV</sequence>
<dbReference type="GeneID" id="28762350"/>
<keyword evidence="1" id="KW-0812">Transmembrane</keyword>
<dbReference type="Proteomes" id="UP000077069">
    <property type="component" value="Unassembled WGS sequence"/>
</dbReference>
<dbReference type="AlphaFoldDB" id="A0A177CAP8"/>
<feature type="transmembrane region" description="Helical" evidence="1">
    <location>
        <begin position="67"/>
        <end position="86"/>
    </location>
</feature>
<evidence type="ECO:0008006" key="4">
    <source>
        <dbReference type="Google" id="ProtNLM"/>
    </source>
</evidence>
<keyword evidence="3" id="KW-1185">Reference proteome</keyword>